<dbReference type="Proteomes" id="UP000352088">
    <property type="component" value="Unassembled WGS sequence"/>
</dbReference>
<evidence type="ECO:0000313" key="3">
    <source>
        <dbReference type="EMBL" id="EAL8416295.1"/>
    </source>
</evidence>
<sequence length="128" mass="14506">MIFTIKEKIRFFGETVASSYTLNEIQRNEIIRATQFRANIIGASAINSSPIPISVSTFDIPNANALSYDFFSNPIFNRVLQGESIDTIRQELIGVSEDFFTKASVEYLGHINMGKLDWYIAFSSYYPT</sequence>
<dbReference type="EMBL" id="AACQHW010000001">
    <property type="protein sequence ID" value="EAL6850013.1"/>
    <property type="molecule type" value="Genomic_DNA"/>
</dbReference>
<name>A0A5T2AU16_CAMCO</name>
<evidence type="ECO:0000313" key="7">
    <source>
        <dbReference type="Proteomes" id="UP000409545"/>
    </source>
</evidence>
<dbReference type="EMBL" id="AACSIE010000001">
    <property type="protein sequence ID" value="EAL9203789.1"/>
    <property type="molecule type" value="Genomic_DNA"/>
</dbReference>
<dbReference type="Proteomes" id="UP000411403">
    <property type="component" value="Unassembled WGS sequence"/>
</dbReference>
<dbReference type="GeneID" id="66544031"/>
<gene>
    <name evidence="1" type="ORF">B9Q54_03455</name>
    <name evidence="2" type="ORF">DSX26_00845</name>
    <name evidence="3" type="ORF">DYF97_02550</name>
    <name evidence="4" type="ORF">DYU70_01175</name>
</gene>
<comment type="caution">
    <text evidence="1">The sequence shown here is derived from an EMBL/GenBank/DDBJ whole genome shotgun (WGS) entry which is preliminary data.</text>
</comment>
<reference evidence="1 7" key="1">
    <citation type="submission" date="2018-05" db="EMBL/GenBank/DDBJ databases">
        <authorList>
            <consortium name="NARMS: The National Antimicrobial Resistance Monitoring System"/>
        </authorList>
    </citation>
    <scope>NUCLEOTIDE SEQUENCE [LARGE SCALE GENOMIC DNA]</scope>
    <source>
        <strain evidence="4 8">CVM N17C171</strain>
        <strain evidence="2 6">CVM N17C548</strain>
        <strain evidence="3 5">FSIS11812579</strain>
        <strain evidence="1 7">FSIS1711007</strain>
    </source>
</reference>
<dbReference type="RefSeq" id="WP_002790199.1">
    <property type="nucleotide sequence ID" value="NZ_AANOQZ020000001.1"/>
</dbReference>
<dbReference type="Proteomes" id="UP000409545">
    <property type="component" value="Unassembled WGS sequence"/>
</dbReference>
<dbReference type="Proteomes" id="UP000333665">
    <property type="component" value="Unassembled WGS sequence"/>
</dbReference>
<organism evidence="1 7">
    <name type="scientific">Campylobacter coli</name>
    <dbReference type="NCBI Taxonomy" id="195"/>
    <lineage>
        <taxon>Bacteria</taxon>
        <taxon>Pseudomonadati</taxon>
        <taxon>Campylobacterota</taxon>
        <taxon>Epsilonproteobacteria</taxon>
        <taxon>Campylobacterales</taxon>
        <taxon>Campylobacteraceae</taxon>
        <taxon>Campylobacter</taxon>
    </lineage>
</organism>
<dbReference type="EMBL" id="AACGUZ010000004">
    <property type="protein sequence ID" value="EAK5103329.1"/>
    <property type="molecule type" value="Genomic_DNA"/>
</dbReference>
<evidence type="ECO:0000313" key="6">
    <source>
        <dbReference type="Proteomes" id="UP000352088"/>
    </source>
</evidence>
<evidence type="ECO:0000313" key="1">
    <source>
        <dbReference type="EMBL" id="EAK5103329.1"/>
    </source>
</evidence>
<protein>
    <submittedName>
        <fullName evidence="1">Uncharacterized protein</fullName>
    </submittedName>
</protein>
<dbReference type="EMBL" id="AACRQU010000003">
    <property type="protein sequence ID" value="EAL8416295.1"/>
    <property type="molecule type" value="Genomic_DNA"/>
</dbReference>
<evidence type="ECO:0000313" key="5">
    <source>
        <dbReference type="Proteomes" id="UP000333665"/>
    </source>
</evidence>
<proteinExistence type="predicted"/>
<dbReference type="AlphaFoldDB" id="A0A5T2AU16"/>
<evidence type="ECO:0000313" key="2">
    <source>
        <dbReference type="EMBL" id="EAL6850013.1"/>
    </source>
</evidence>
<evidence type="ECO:0000313" key="4">
    <source>
        <dbReference type="EMBL" id="EAL9203789.1"/>
    </source>
</evidence>
<accession>A0A5T2AU16</accession>
<evidence type="ECO:0000313" key="8">
    <source>
        <dbReference type="Proteomes" id="UP000411403"/>
    </source>
</evidence>